<name>A0A2P4SRM6_BAMTH</name>
<accession>A0A2P4SRM6</accession>
<sequence>MAASMLALILPSSKAPMSPSFPFPSLVLSQVLSSLLHQVLRKRAGQGLPFLELLCRGSGMSLVEGLRTLQVQGSCKFTLSQEGEPKLRAIPQAHMETLFSGNPSLHSQGSHELILHVPLPHACPGGEKG</sequence>
<organism evidence="1 2">
    <name type="scientific">Bambusicola thoracicus</name>
    <name type="common">Chinese bamboo-partridge</name>
    <name type="synonym">Perdix thoracica</name>
    <dbReference type="NCBI Taxonomy" id="9083"/>
    <lineage>
        <taxon>Eukaryota</taxon>
        <taxon>Metazoa</taxon>
        <taxon>Chordata</taxon>
        <taxon>Craniata</taxon>
        <taxon>Vertebrata</taxon>
        <taxon>Euteleostomi</taxon>
        <taxon>Archelosauria</taxon>
        <taxon>Archosauria</taxon>
        <taxon>Dinosauria</taxon>
        <taxon>Saurischia</taxon>
        <taxon>Theropoda</taxon>
        <taxon>Coelurosauria</taxon>
        <taxon>Aves</taxon>
        <taxon>Neognathae</taxon>
        <taxon>Galloanserae</taxon>
        <taxon>Galliformes</taxon>
        <taxon>Phasianidae</taxon>
        <taxon>Perdicinae</taxon>
        <taxon>Bambusicola</taxon>
    </lineage>
</organism>
<gene>
    <name evidence="1" type="ORF">CIB84_009498</name>
</gene>
<proteinExistence type="predicted"/>
<evidence type="ECO:0000313" key="2">
    <source>
        <dbReference type="Proteomes" id="UP000237246"/>
    </source>
</evidence>
<reference evidence="1 2" key="1">
    <citation type="submission" date="2018-01" db="EMBL/GenBank/DDBJ databases">
        <title>Comparison of the Chinese Bamboo Partridge and Red Junglefowl genome sequences highlights the importance of demography in genome evolution.</title>
        <authorList>
            <person name="Tiley G.P."/>
            <person name="Kimball R.T."/>
            <person name="Braun E.L."/>
            <person name="Burleigh J.G."/>
        </authorList>
    </citation>
    <scope>NUCLEOTIDE SEQUENCE [LARGE SCALE GENOMIC DNA]</scope>
    <source>
        <strain evidence="1">RTK389</strain>
        <tissue evidence="1">Blood</tissue>
    </source>
</reference>
<dbReference type="AlphaFoldDB" id="A0A2P4SRM6"/>
<evidence type="ECO:0000313" key="1">
    <source>
        <dbReference type="EMBL" id="POI26752.1"/>
    </source>
</evidence>
<keyword evidence="2" id="KW-1185">Reference proteome</keyword>
<dbReference type="Proteomes" id="UP000237246">
    <property type="component" value="Unassembled WGS sequence"/>
</dbReference>
<comment type="caution">
    <text evidence="1">The sequence shown here is derived from an EMBL/GenBank/DDBJ whole genome shotgun (WGS) entry which is preliminary data.</text>
</comment>
<protein>
    <submittedName>
        <fullName evidence="1">Uncharacterized protein</fullName>
    </submittedName>
</protein>
<dbReference type="EMBL" id="PPHD01027176">
    <property type="protein sequence ID" value="POI26752.1"/>
    <property type="molecule type" value="Genomic_DNA"/>
</dbReference>